<dbReference type="RefSeq" id="WP_155313145.1">
    <property type="nucleotide sequence ID" value="NZ_AP021879.1"/>
</dbReference>
<dbReference type="InterPro" id="IPR000994">
    <property type="entry name" value="Pept_M24"/>
</dbReference>
<feature type="domain" description="Peptidase M24" evidence="1">
    <location>
        <begin position="155"/>
        <end position="390"/>
    </location>
</feature>
<dbReference type="Proteomes" id="UP000422108">
    <property type="component" value="Chromosome"/>
</dbReference>
<sequence length="409" mass="44802">MEAQHARSDYGLERVPGKDIQSRITALQESLVAESLDGAFLLQNVDVYYFSGTLQRAILFVPASGEPALMVIKSFQRARNESPLEGVYPLSGREAILPLLADLGHGAFKRVGLELDVLPAAQYIWFLKKFPQTAFVDVSPAIRSQRMIKSAYEIEQIRRATTVVDGDYREIRGRIREGMPEIEVDGLLAGLARRGGHMGVMRIRGWNQEMPTAHVLVGETGAGLSCCETPVNGIGITPAMPQGASFGRVVRNQPIYIDHGVAINGYHSDQTRTLVIGKLDATLARAHACSVEILKQLEAEIRPGIACSEIYTMAKTIADAHGLAAHFMGHGEGQVNFLGHGIGLEIDELPVMAPRFNLPVQEGMVFALEPKFIFPALGTVGIEDDYRVTADGLERLTLTEQDLLYIQQE</sequence>
<accession>A0A5K8AI72</accession>
<dbReference type="InterPro" id="IPR036005">
    <property type="entry name" value="Creatinase/aminopeptidase-like"/>
</dbReference>
<evidence type="ECO:0000259" key="2">
    <source>
        <dbReference type="Pfam" id="PF01321"/>
    </source>
</evidence>
<evidence type="ECO:0000313" key="4">
    <source>
        <dbReference type="Proteomes" id="UP000422108"/>
    </source>
</evidence>
<dbReference type="InterPro" id="IPR029149">
    <property type="entry name" value="Creatin/AminoP/Spt16_N"/>
</dbReference>
<dbReference type="AlphaFoldDB" id="A0A5K8AI72"/>
<dbReference type="SUPFAM" id="SSF55920">
    <property type="entry name" value="Creatinase/aminopeptidase"/>
    <property type="match status" value="1"/>
</dbReference>
<dbReference type="SUPFAM" id="SSF53092">
    <property type="entry name" value="Creatinase/prolidase N-terminal domain"/>
    <property type="match status" value="1"/>
</dbReference>
<keyword evidence="4" id="KW-1185">Reference proteome</keyword>
<proteinExistence type="predicted"/>
<dbReference type="Gene3D" id="3.90.230.10">
    <property type="entry name" value="Creatinase/methionine aminopeptidase superfamily"/>
    <property type="match status" value="1"/>
</dbReference>
<dbReference type="Gene3D" id="3.40.350.10">
    <property type="entry name" value="Creatinase/prolidase N-terminal domain"/>
    <property type="match status" value="1"/>
</dbReference>
<dbReference type="PANTHER" id="PTHR46112:SF2">
    <property type="entry name" value="XAA-PRO AMINOPEPTIDASE P-RELATED"/>
    <property type="match status" value="1"/>
</dbReference>
<gene>
    <name evidence="3" type="ORF">DSCOOX_55720</name>
</gene>
<dbReference type="Pfam" id="PF00557">
    <property type="entry name" value="Peptidase_M24"/>
    <property type="match status" value="1"/>
</dbReference>
<dbReference type="Pfam" id="PF01321">
    <property type="entry name" value="Creatinase_N"/>
    <property type="match status" value="1"/>
</dbReference>
<dbReference type="PANTHER" id="PTHR46112">
    <property type="entry name" value="AMINOPEPTIDASE"/>
    <property type="match status" value="1"/>
</dbReference>
<name>A0A5K8AI72_9BACT</name>
<organism evidence="3 4">
    <name type="scientific">Desulfosarcina ovata subsp. ovata</name>
    <dbReference type="NCBI Taxonomy" id="2752305"/>
    <lineage>
        <taxon>Bacteria</taxon>
        <taxon>Pseudomonadati</taxon>
        <taxon>Thermodesulfobacteriota</taxon>
        <taxon>Desulfobacteria</taxon>
        <taxon>Desulfobacterales</taxon>
        <taxon>Desulfosarcinaceae</taxon>
        <taxon>Desulfosarcina</taxon>
    </lineage>
</organism>
<dbReference type="EMBL" id="AP021879">
    <property type="protein sequence ID" value="BBO92392.1"/>
    <property type="molecule type" value="Genomic_DNA"/>
</dbReference>
<evidence type="ECO:0000313" key="3">
    <source>
        <dbReference type="EMBL" id="BBO92392.1"/>
    </source>
</evidence>
<dbReference type="InterPro" id="IPR000587">
    <property type="entry name" value="Creatinase_N"/>
</dbReference>
<evidence type="ECO:0000259" key="1">
    <source>
        <dbReference type="Pfam" id="PF00557"/>
    </source>
</evidence>
<dbReference type="InterPro" id="IPR050659">
    <property type="entry name" value="Peptidase_M24B"/>
</dbReference>
<protein>
    <submittedName>
        <fullName evidence="3">Peptidase M24</fullName>
    </submittedName>
</protein>
<feature type="domain" description="Creatinase N-terminal" evidence="2">
    <location>
        <begin position="23"/>
        <end position="148"/>
    </location>
</feature>
<dbReference type="CDD" id="cd01066">
    <property type="entry name" value="APP_MetAP"/>
    <property type="match status" value="1"/>
</dbReference>
<reference evidence="3 4" key="1">
    <citation type="submission" date="2019-11" db="EMBL/GenBank/DDBJ databases">
        <title>Comparative genomics of hydrocarbon-degrading Desulfosarcina strains.</title>
        <authorList>
            <person name="Watanabe M."/>
            <person name="Kojima H."/>
            <person name="Fukui M."/>
        </authorList>
    </citation>
    <scope>NUCLEOTIDE SEQUENCE [LARGE SCALE GENOMIC DNA]</scope>
    <source>
        <strain evidence="4">oXyS1</strain>
    </source>
</reference>